<dbReference type="Proteomes" id="UP000176974">
    <property type="component" value="Unassembled WGS sequence"/>
</dbReference>
<reference evidence="1 2" key="1">
    <citation type="journal article" date="2016" name="Nat. Commun.">
        <title>Thousands of microbial genomes shed light on interconnected biogeochemical processes in an aquifer system.</title>
        <authorList>
            <person name="Anantharaman K."/>
            <person name="Brown C.T."/>
            <person name="Hug L.A."/>
            <person name="Sharon I."/>
            <person name="Castelle C.J."/>
            <person name="Probst A.J."/>
            <person name="Thomas B.C."/>
            <person name="Singh A."/>
            <person name="Wilkins M.J."/>
            <person name="Karaoz U."/>
            <person name="Brodie E.L."/>
            <person name="Williams K.H."/>
            <person name="Hubbard S.S."/>
            <person name="Banfield J.F."/>
        </authorList>
    </citation>
    <scope>NUCLEOTIDE SEQUENCE [LARGE SCALE GENOMIC DNA]</scope>
</reference>
<dbReference type="AlphaFoldDB" id="A0A1G2FB11"/>
<proteinExistence type="predicted"/>
<accession>A0A1G2FB11</accession>
<dbReference type="EMBL" id="MHMY01000013">
    <property type="protein sequence ID" value="OGZ35264.1"/>
    <property type="molecule type" value="Genomic_DNA"/>
</dbReference>
<organism evidence="1 2">
    <name type="scientific">Candidatus Portnoybacteria bacterium RIFCSPHIGHO2_01_FULL_40_12b</name>
    <dbReference type="NCBI Taxonomy" id="1801994"/>
    <lineage>
        <taxon>Bacteria</taxon>
        <taxon>Candidatus Portnoyibacteriota</taxon>
    </lineage>
</organism>
<protein>
    <submittedName>
        <fullName evidence="1">Uncharacterized protein</fullName>
    </submittedName>
</protein>
<comment type="caution">
    <text evidence="1">The sequence shown here is derived from an EMBL/GenBank/DDBJ whole genome shotgun (WGS) entry which is preliminary data.</text>
</comment>
<gene>
    <name evidence="1" type="ORF">A2815_02780</name>
</gene>
<sequence length="221" mass="24527">MSSQIFPKAQVVTAVLMLIVSVSLYLWPSEQSENTISKDLSQVSGGKLPLFEKQNNQSFFKEQTKTNEEKLTEEVLSQKNIVSEKTILTNETESPTVEIKEESEEEINEEIKTEEIKNNKSILTSLLALNGLGSPFGGKIEEIISCKNFPGDYIKLSEPTAGNYVYQDGVSYSYIFGSPAYMGQWLLGMAGGDIVCCTERAKRCRGKITGKLIIYHGSSPF</sequence>
<evidence type="ECO:0000313" key="2">
    <source>
        <dbReference type="Proteomes" id="UP000176974"/>
    </source>
</evidence>
<evidence type="ECO:0000313" key="1">
    <source>
        <dbReference type="EMBL" id="OGZ35264.1"/>
    </source>
</evidence>
<name>A0A1G2FB11_9BACT</name>